<protein>
    <submittedName>
        <fullName evidence="3">Cupin domain protein</fullName>
    </submittedName>
</protein>
<dbReference type="AlphaFoldDB" id="A0A0D0Q2C4"/>
<dbReference type="InterPro" id="IPR053146">
    <property type="entry name" value="QDO-like"/>
</dbReference>
<keyword evidence="4" id="KW-1185">Reference proteome</keyword>
<dbReference type="PANTHER" id="PTHR36440">
    <property type="entry name" value="PUTATIVE (AFU_ORTHOLOGUE AFUA_8G07350)-RELATED"/>
    <property type="match status" value="1"/>
</dbReference>
<proteinExistence type="predicted"/>
<dbReference type="PATRIC" id="fig|1123501.6.peg.3052"/>
<dbReference type="STRING" id="1123501.Wenmar_02935"/>
<evidence type="ECO:0000313" key="4">
    <source>
        <dbReference type="Proteomes" id="UP000035100"/>
    </source>
</evidence>
<dbReference type="Gene3D" id="2.60.120.10">
    <property type="entry name" value="Jelly Rolls"/>
    <property type="match status" value="1"/>
</dbReference>
<dbReference type="InterPro" id="IPR014710">
    <property type="entry name" value="RmlC-like_jellyroll"/>
</dbReference>
<dbReference type="eggNOG" id="COG0662">
    <property type="taxonomic scope" value="Bacteria"/>
</dbReference>
<dbReference type="InterPro" id="IPR013096">
    <property type="entry name" value="Cupin_2"/>
</dbReference>
<evidence type="ECO:0000313" key="3">
    <source>
        <dbReference type="EMBL" id="KIQ68664.1"/>
    </source>
</evidence>
<dbReference type="RefSeq" id="WP_018303833.1">
    <property type="nucleotide sequence ID" value="NZ_KB902310.1"/>
</dbReference>
<feature type="domain" description="Cupin type-2" evidence="2">
    <location>
        <begin position="39"/>
        <end position="103"/>
    </location>
</feature>
<evidence type="ECO:0000256" key="1">
    <source>
        <dbReference type="SAM" id="MobiDB-lite"/>
    </source>
</evidence>
<evidence type="ECO:0000259" key="2">
    <source>
        <dbReference type="Pfam" id="PF07883"/>
    </source>
</evidence>
<dbReference type="PANTHER" id="PTHR36440:SF1">
    <property type="entry name" value="PUTATIVE (AFU_ORTHOLOGUE AFUA_8G07350)-RELATED"/>
    <property type="match status" value="1"/>
</dbReference>
<organism evidence="3 4">
    <name type="scientific">Wenxinia marina DSM 24838</name>
    <dbReference type="NCBI Taxonomy" id="1123501"/>
    <lineage>
        <taxon>Bacteria</taxon>
        <taxon>Pseudomonadati</taxon>
        <taxon>Pseudomonadota</taxon>
        <taxon>Alphaproteobacteria</taxon>
        <taxon>Rhodobacterales</taxon>
        <taxon>Roseobacteraceae</taxon>
        <taxon>Wenxinia</taxon>
    </lineage>
</organism>
<accession>A0A0D0Q2C4</accession>
<dbReference type="InterPro" id="IPR011051">
    <property type="entry name" value="RmlC_Cupin_sf"/>
</dbReference>
<name>A0A0D0Q2C4_9RHOB</name>
<gene>
    <name evidence="3" type="ORF">Wenmar_02935</name>
</gene>
<dbReference type="Proteomes" id="UP000035100">
    <property type="component" value="Unassembled WGS sequence"/>
</dbReference>
<dbReference type="EMBL" id="AONG01000013">
    <property type="protein sequence ID" value="KIQ68664.1"/>
    <property type="molecule type" value="Genomic_DNA"/>
</dbReference>
<sequence>MLDSRLGPGSLDWNGTLYRTILSTADTGGAMSVTDSVSPPRSGPPRHVHHAEDETFVVLTGEVEFWLEGERFVRGPGETAYILRGREHTYRTASDVPSRHLVILTPGGFEGFFAEMAQNAYQIPADMDAIVESATRHNLAFTGPPLGDVD</sequence>
<feature type="region of interest" description="Disordered" evidence="1">
    <location>
        <begin position="29"/>
        <end position="48"/>
    </location>
</feature>
<dbReference type="OrthoDB" id="9798709at2"/>
<comment type="caution">
    <text evidence="3">The sequence shown here is derived from an EMBL/GenBank/DDBJ whole genome shotgun (WGS) entry which is preliminary data.</text>
</comment>
<reference evidence="3 4" key="1">
    <citation type="submission" date="2013-01" db="EMBL/GenBank/DDBJ databases">
        <authorList>
            <person name="Fiebig A."/>
            <person name="Goeker M."/>
            <person name="Klenk H.-P.P."/>
        </authorList>
    </citation>
    <scope>NUCLEOTIDE SEQUENCE [LARGE SCALE GENOMIC DNA]</scope>
    <source>
        <strain evidence="3 4">DSM 24838</strain>
    </source>
</reference>
<dbReference type="Pfam" id="PF07883">
    <property type="entry name" value="Cupin_2"/>
    <property type="match status" value="1"/>
</dbReference>
<dbReference type="SUPFAM" id="SSF51182">
    <property type="entry name" value="RmlC-like cupins"/>
    <property type="match status" value="1"/>
</dbReference>